<keyword evidence="6" id="KW-0851">Voltage-gated channel</keyword>
<feature type="non-terminal residue" evidence="15">
    <location>
        <position position="338"/>
    </location>
</feature>
<comment type="subcellular location">
    <subcellularLocation>
        <location evidence="1">Membrane</location>
        <topology evidence="1">Multi-pass membrane protein</topology>
    </subcellularLocation>
</comment>
<dbReference type="Gene3D" id="1.10.287.70">
    <property type="match status" value="1"/>
</dbReference>
<evidence type="ECO:0000313" key="15">
    <source>
        <dbReference type="EMBL" id="EDO32898.1"/>
    </source>
</evidence>
<dbReference type="EMBL" id="DS469800">
    <property type="protein sequence ID" value="EDO32898.1"/>
    <property type="molecule type" value="Genomic_DNA"/>
</dbReference>
<evidence type="ECO:0000256" key="9">
    <source>
        <dbReference type="ARBA" id="ARBA00023065"/>
    </source>
</evidence>
<dbReference type="PRINTS" id="PR00169">
    <property type="entry name" value="KCHANNEL"/>
</dbReference>
<dbReference type="Pfam" id="PF02214">
    <property type="entry name" value="BTB_2"/>
    <property type="match status" value="1"/>
</dbReference>
<gene>
    <name evidence="15" type="ORF">NEMVEDRAFT_v1g1122</name>
</gene>
<keyword evidence="8 12" id="KW-1133">Transmembrane helix</keyword>
<organism evidence="15 16">
    <name type="scientific">Nematostella vectensis</name>
    <name type="common">Starlet sea anemone</name>
    <dbReference type="NCBI Taxonomy" id="45351"/>
    <lineage>
        <taxon>Eukaryota</taxon>
        <taxon>Metazoa</taxon>
        <taxon>Cnidaria</taxon>
        <taxon>Anthozoa</taxon>
        <taxon>Hexacorallia</taxon>
        <taxon>Actiniaria</taxon>
        <taxon>Edwardsiidae</taxon>
        <taxon>Nematostella</taxon>
    </lineage>
</organism>
<dbReference type="Gene3D" id="3.30.710.10">
    <property type="entry name" value="Potassium Channel Kv1.1, Chain A"/>
    <property type="match status" value="1"/>
</dbReference>
<dbReference type="InterPro" id="IPR003131">
    <property type="entry name" value="T1-type_BTB"/>
</dbReference>
<dbReference type="HOGENOM" id="CLU_011722_4_0_1"/>
<evidence type="ECO:0000313" key="16">
    <source>
        <dbReference type="Proteomes" id="UP000001593"/>
    </source>
</evidence>
<accession>A7STQ1</accession>
<dbReference type="Gene3D" id="1.20.120.350">
    <property type="entry name" value="Voltage-gated potassium channels. Chain C"/>
    <property type="match status" value="1"/>
</dbReference>
<name>A7STQ1_NEMVE</name>
<keyword evidence="7" id="KW-0630">Potassium</keyword>
<feature type="transmembrane region" description="Helical" evidence="12">
    <location>
        <begin position="217"/>
        <end position="238"/>
    </location>
</feature>
<dbReference type="InterPro" id="IPR005821">
    <property type="entry name" value="Ion_trans_dom"/>
</dbReference>
<keyword evidence="4 12" id="KW-0812">Transmembrane</keyword>
<keyword evidence="2" id="KW-0813">Transport</keyword>
<feature type="transmembrane region" description="Helical" evidence="12">
    <location>
        <begin position="129"/>
        <end position="148"/>
    </location>
</feature>
<feature type="transmembrane region" description="Helical" evidence="12">
    <location>
        <begin position="315"/>
        <end position="335"/>
    </location>
</feature>
<dbReference type="GO" id="GO:0008076">
    <property type="term" value="C:voltage-gated potassium channel complex"/>
    <property type="evidence" value="ECO:0000318"/>
    <property type="project" value="GO_Central"/>
</dbReference>
<dbReference type="STRING" id="45351.A7STQ1"/>
<dbReference type="GO" id="GO:0071805">
    <property type="term" value="P:potassium ion transmembrane transport"/>
    <property type="evidence" value="ECO:0000318"/>
    <property type="project" value="GO_Central"/>
</dbReference>
<dbReference type="InterPro" id="IPR028325">
    <property type="entry name" value="VG_K_chnl"/>
</dbReference>
<evidence type="ECO:0000256" key="2">
    <source>
        <dbReference type="ARBA" id="ARBA00022448"/>
    </source>
</evidence>
<dbReference type="PANTHER" id="PTHR11537">
    <property type="entry name" value="VOLTAGE-GATED POTASSIUM CHANNEL"/>
    <property type="match status" value="1"/>
</dbReference>
<dbReference type="PhylomeDB" id="A7STQ1"/>
<evidence type="ECO:0000256" key="1">
    <source>
        <dbReference type="ARBA" id="ARBA00004141"/>
    </source>
</evidence>
<feature type="transmembrane region" description="Helical" evidence="12">
    <location>
        <begin position="290"/>
        <end position="309"/>
    </location>
</feature>
<evidence type="ECO:0008006" key="17">
    <source>
        <dbReference type="Google" id="ProtNLM"/>
    </source>
</evidence>
<dbReference type="GO" id="GO:0016020">
    <property type="term" value="C:membrane"/>
    <property type="evidence" value="ECO:0000318"/>
    <property type="project" value="GO_Central"/>
</dbReference>
<reference evidence="15 16" key="1">
    <citation type="journal article" date="2007" name="Science">
        <title>Sea anemone genome reveals ancestral eumetazoan gene repertoire and genomic organization.</title>
        <authorList>
            <person name="Putnam N.H."/>
            <person name="Srivastava M."/>
            <person name="Hellsten U."/>
            <person name="Dirks B."/>
            <person name="Chapman J."/>
            <person name="Salamov A."/>
            <person name="Terry A."/>
            <person name="Shapiro H."/>
            <person name="Lindquist E."/>
            <person name="Kapitonov V.V."/>
            <person name="Jurka J."/>
            <person name="Genikhovich G."/>
            <person name="Grigoriev I.V."/>
            <person name="Lucas S.M."/>
            <person name="Steele R.E."/>
            <person name="Finnerty J.R."/>
            <person name="Technau U."/>
            <person name="Martindale M.Q."/>
            <person name="Rokhsar D.S."/>
        </authorList>
    </citation>
    <scope>NUCLEOTIDE SEQUENCE [LARGE SCALE GENOMIC DNA]</scope>
    <source>
        <strain evidence="16">CH2 X CH6</strain>
    </source>
</reference>
<dbReference type="SUPFAM" id="SSF54695">
    <property type="entry name" value="POZ domain"/>
    <property type="match status" value="1"/>
</dbReference>
<dbReference type="InParanoid" id="A7STQ1"/>
<dbReference type="OrthoDB" id="415460at2759"/>
<evidence type="ECO:0000256" key="3">
    <source>
        <dbReference type="ARBA" id="ARBA00022538"/>
    </source>
</evidence>
<feature type="domain" description="Potassium channel tetramerisation-type BTB" evidence="14">
    <location>
        <begin position="3"/>
        <end position="89"/>
    </location>
</feature>
<dbReference type="FunFam" id="1.10.287.70:FF:000073">
    <property type="entry name" value="Potassium voltage-gated channel subfamily D member 2"/>
    <property type="match status" value="1"/>
</dbReference>
<evidence type="ECO:0000256" key="11">
    <source>
        <dbReference type="ARBA" id="ARBA00023303"/>
    </source>
</evidence>
<feature type="domain" description="Ion transport" evidence="13">
    <location>
        <begin position="145"/>
        <end position="338"/>
    </location>
</feature>
<keyword evidence="16" id="KW-1185">Reference proteome</keyword>
<dbReference type="AlphaFoldDB" id="A7STQ1"/>
<dbReference type="Pfam" id="PF00520">
    <property type="entry name" value="Ion_trans"/>
    <property type="match status" value="1"/>
</dbReference>
<dbReference type="SUPFAM" id="SSF81324">
    <property type="entry name" value="Voltage-gated potassium channels"/>
    <property type="match status" value="1"/>
</dbReference>
<evidence type="ECO:0000256" key="6">
    <source>
        <dbReference type="ARBA" id="ARBA00022882"/>
    </source>
</evidence>
<evidence type="ECO:0000259" key="13">
    <source>
        <dbReference type="Pfam" id="PF00520"/>
    </source>
</evidence>
<dbReference type="eggNOG" id="KOG1545">
    <property type="taxonomic scope" value="Eukaryota"/>
</dbReference>
<dbReference type="InterPro" id="IPR011333">
    <property type="entry name" value="SKP1/BTB/POZ_sf"/>
</dbReference>
<evidence type="ECO:0000256" key="4">
    <source>
        <dbReference type="ARBA" id="ARBA00022692"/>
    </source>
</evidence>
<dbReference type="InterPro" id="IPR027359">
    <property type="entry name" value="Volt_channel_dom_sf"/>
</dbReference>
<dbReference type="GO" id="GO:0051260">
    <property type="term" value="P:protein homooligomerization"/>
    <property type="evidence" value="ECO:0007669"/>
    <property type="project" value="InterPro"/>
</dbReference>
<evidence type="ECO:0000259" key="14">
    <source>
        <dbReference type="Pfam" id="PF02214"/>
    </source>
</evidence>
<proteinExistence type="predicted"/>
<keyword evidence="11" id="KW-0407">Ion channel</keyword>
<keyword evidence="10 12" id="KW-0472">Membrane</keyword>
<keyword evidence="3" id="KW-0633">Potassium transport</keyword>
<keyword evidence="5" id="KW-0631">Potassium channel</keyword>
<dbReference type="OMA" id="WTIFITI"/>
<protein>
    <recommendedName>
        <fullName evidence="17">Potassium channel</fullName>
    </recommendedName>
</protein>
<evidence type="ECO:0000256" key="8">
    <source>
        <dbReference type="ARBA" id="ARBA00022989"/>
    </source>
</evidence>
<dbReference type="Proteomes" id="UP000001593">
    <property type="component" value="Unassembled WGS sequence"/>
</dbReference>
<keyword evidence="9" id="KW-0406">Ion transport</keyword>
<evidence type="ECO:0000256" key="5">
    <source>
        <dbReference type="ARBA" id="ARBA00022826"/>
    </source>
</evidence>
<sequence length="338" mass="38628">QRITINVSGERFETTEKTLANFPDTLLGSARRRKYYFDPEKQVYRFERNKDAFHLILFYYQSNGLLAEPPEDFIPEAVFEDEVRFFELGVMAEDQLTMSLGRPEPRLAGSGRKWLDNMRDVLNKPHSSIQGRILTALITALLIIYVSVKCIKTIPDYRGIHLDGFPCENGSLPCDLSVARRSARLDLVWFSLEVFCVSCFTMEYIARFYSAPKRGRYAFGGLGIIDFLTFSPHLLLIAIDQSTLTRPAVFPLRNLLKFLPFLSVLKVTRYSGGVQLFWRTLHTCNKELILLLFCVTISVVFFGSIIFYFEDGNGGFISIPATFWYAIITMTTVGYGDL</sequence>
<evidence type="ECO:0000256" key="7">
    <source>
        <dbReference type="ARBA" id="ARBA00022958"/>
    </source>
</evidence>
<feature type="non-terminal residue" evidence="15">
    <location>
        <position position="1"/>
    </location>
</feature>
<dbReference type="KEGG" id="nve:5504065"/>
<evidence type="ECO:0000256" key="12">
    <source>
        <dbReference type="SAM" id="Phobius"/>
    </source>
</evidence>
<evidence type="ECO:0000256" key="10">
    <source>
        <dbReference type="ARBA" id="ARBA00023136"/>
    </source>
</evidence>
<dbReference type="GO" id="GO:0005251">
    <property type="term" value="F:delayed rectifier potassium channel activity"/>
    <property type="evidence" value="ECO:0000318"/>
    <property type="project" value="GO_Central"/>
</dbReference>
<feature type="transmembrane region" description="Helical" evidence="12">
    <location>
        <begin position="187"/>
        <end position="205"/>
    </location>
</feature>
<dbReference type="GO" id="GO:0001508">
    <property type="term" value="P:action potential"/>
    <property type="evidence" value="ECO:0000318"/>
    <property type="project" value="GO_Central"/>
</dbReference>
<dbReference type="PANTHER" id="PTHR11537:SF252">
    <property type="entry name" value="POTASSIUM VOLTAGE-GATED CHANNEL PROTEIN SHAW"/>
    <property type="match status" value="1"/>
</dbReference>